<organism evidence="2 3">
    <name type="scientific">Larkinella punicea</name>
    <dbReference type="NCBI Taxonomy" id="2315727"/>
    <lineage>
        <taxon>Bacteria</taxon>
        <taxon>Pseudomonadati</taxon>
        <taxon>Bacteroidota</taxon>
        <taxon>Cytophagia</taxon>
        <taxon>Cytophagales</taxon>
        <taxon>Spirosomataceae</taxon>
        <taxon>Larkinella</taxon>
    </lineage>
</organism>
<comment type="caution">
    <text evidence="2">The sequence shown here is derived from an EMBL/GenBank/DDBJ whole genome shotgun (WGS) entry which is preliminary data.</text>
</comment>
<dbReference type="PROSITE" id="PS01124">
    <property type="entry name" value="HTH_ARAC_FAMILY_2"/>
    <property type="match status" value="1"/>
</dbReference>
<dbReference type="Pfam" id="PF20240">
    <property type="entry name" value="DUF6597"/>
    <property type="match status" value="1"/>
</dbReference>
<name>A0A368JUU9_9BACT</name>
<dbReference type="AlphaFoldDB" id="A0A368JUU9"/>
<reference evidence="2 3" key="1">
    <citation type="submission" date="2018-07" db="EMBL/GenBank/DDBJ databases">
        <title>Genome analysis of Larkinella rosea.</title>
        <authorList>
            <person name="Zhou Z."/>
            <person name="Wang G."/>
        </authorList>
    </citation>
    <scope>NUCLEOTIDE SEQUENCE [LARGE SCALE GENOMIC DNA]</scope>
    <source>
        <strain evidence="3">zzj9</strain>
    </source>
</reference>
<dbReference type="InterPro" id="IPR018060">
    <property type="entry name" value="HTH_AraC"/>
</dbReference>
<dbReference type="GO" id="GO:0003700">
    <property type="term" value="F:DNA-binding transcription factor activity"/>
    <property type="evidence" value="ECO:0007669"/>
    <property type="project" value="InterPro"/>
</dbReference>
<evidence type="ECO:0000313" key="3">
    <source>
        <dbReference type="Proteomes" id="UP000253383"/>
    </source>
</evidence>
<dbReference type="GO" id="GO:0043565">
    <property type="term" value="F:sequence-specific DNA binding"/>
    <property type="evidence" value="ECO:0007669"/>
    <property type="project" value="InterPro"/>
</dbReference>
<keyword evidence="3" id="KW-1185">Reference proteome</keyword>
<dbReference type="Pfam" id="PF12833">
    <property type="entry name" value="HTH_18"/>
    <property type="match status" value="1"/>
</dbReference>
<accession>A0A368JUU9</accession>
<evidence type="ECO:0000313" key="2">
    <source>
        <dbReference type="EMBL" id="RCR69971.1"/>
    </source>
</evidence>
<dbReference type="EMBL" id="QOWE01000006">
    <property type="protein sequence ID" value="RCR69971.1"/>
    <property type="molecule type" value="Genomic_DNA"/>
</dbReference>
<dbReference type="InterPro" id="IPR046532">
    <property type="entry name" value="DUF6597"/>
</dbReference>
<evidence type="ECO:0000259" key="1">
    <source>
        <dbReference type="PROSITE" id="PS01124"/>
    </source>
</evidence>
<gene>
    <name evidence="2" type="ORF">DUE52_09090</name>
</gene>
<dbReference type="RefSeq" id="WP_114405670.1">
    <property type="nucleotide sequence ID" value="NZ_QOWE01000006.1"/>
</dbReference>
<dbReference type="Gene3D" id="1.10.10.60">
    <property type="entry name" value="Homeodomain-like"/>
    <property type="match status" value="1"/>
</dbReference>
<protein>
    <submittedName>
        <fullName evidence="2">AraC family transcriptional regulator</fullName>
    </submittedName>
</protein>
<dbReference type="OrthoDB" id="635259at2"/>
<dbReference type="Proteomes" id="UP000253383">
    <property type="component" value="Unassembled WGS sequence"/>
</dbReference>
<proteinExistence type="predicted"/>
<feature type="domain" description="HTH araC/xylS-type" evidence="1">
    <location>
        <begin position="176"/>
        <end position="261"/>
    </location>
</feature>
<sequence length="276" mass="31479">MNSQLIDAEERLATVFSHYYCVQLSPEEQPVTLQLMPNYEMLLVFNLGPAIPIALGGATYVIQKTAVLGPLQKMLTYELPAGTDLMVVNFTLDGFYRLLGVSMQELKAGDWHDPDVLLNKNCFSELWEQLAPLSELADRISLLNAYAVTFVAPTDAASDSLRESIPYFRDAVVDPIKVLAETQQVSARRIQMRFQTHLGYSAKELTRFLRFRNLLNFLTQQHPQPPDWLNLVLTFGYHDHSHLIKDFQYYLGLTPRQFLKQLAQGNVCISKTGRFY</sequence>